<evidence type="ECO:0000256" key="5">
    <source>
        <dbReference type="ARBA" id="ARBA00022840"/>
    </source>
</evidence>
<keyword evidence="3 8" id="KW-0547">Nucleotide-binding</keyword>
<evidence type="ECO:0000256" key="11">
    <source>
        <dbReference type="SAM" id="SignalP"/>
    </source>
</evidence>
<evidence type="ECO:0000256" key="9">
    <source>
        <dbReference type="SAM" id="Coils"/>
    </source>
</evidence>
<name>A0AA36D3Q2_9BILA</name>
<dbReference type="FunFam" id="1.10.510.10:FF:000554">
    <property type="entry name" value="Predicted protein"/>
    <property type="match status" value="1"/>
</dbReference>
<feature type="domain" description="Protein kinase" evidence="12">
    <location>
        <begin position="415"/>
        <end position="720"/>
    </location>
</feature>
<evidence type="ECO:0000313" key="13">
    <source>
        <dbReference type="EMBL" id="CAJ0579074.1"/>
    </source>
</evidence>
<protein>
    <recommendedName>
        <fullName evidence="12">Protein kinase domain-containing protein</fullName>
    </recommendedName>
</protein>
<keyword evidence="10" id="KW-0812">Transmembrane</keyword>
<evidence type="ECO:0000256" key="6">
    <source>
        <dbReference type="ARBA" id="ARBA00023137"/>
    </source>
</evidence>
<evidence type="ECO:0000256" key="7">
    <source>
        <dbReference type="ARBA" id="ARBA00051243"/>
    </source>
</evidence>
<evidence type="ECO:0000256" key="10">
    <source>
        <dbReference type="SAM" id="Phobius"/>
    </source>
</evidence>
<gene>
    <name evidence="13" type="ORF">MSPICULIGERA_LOCUS17307</name>
</gene>
<keyword evidence="5 8" id="KW-0067">ATP-binding</keyword>
<evidence type="ECO:0000256" key="2">
    <source>
        <dbReference type="ARBA" id="ARBA00022679"/>
    </source>
</evidence>
<dbReference type="InterPro" id="IPR008266">
    <property type="entry name" value="Tyr_kinase_AS"/>
</dbReference>
<feature type="signal peptide" evidence="11">
    <location>
        <begin position="1"/>
        <end position="16"/>
    </location>
</feature>
<evidence type="ECO:0000256" key="1">
    <source>
        <dbReference type="ARBA" id="ARBA00004167"/>
    </source>
</evidence>
<dbReference type="InterPro" id="IPR017441">
    <property type="entry name" value="Protein_kinase_ATP_BS"/>
</dbReference>
<dbReference type="GO" id="GO:0005886">
    <property type="term" value="C:plasma membrane"/>
    <property type="evidence" value="ECO:0007669"/>
    <property type="project" value="TreeGrafter"/>
</dbReference>
<evidence type="ECO:0000256" key="8">
    <source>
        <dbReference type="PROSITE-ProRule" id="PRU10141"/>
    </source>
</evidence>
<dbReference type="InterPro" id="IPR000719">
    <property type="entry name" value="Prot_kinase_dom"/>
</dbReference>
<dbReference type="Gene3D" id="3.30.200.20">
    <property type="entry name" value="Phosphorylase Kinase, domain 1"/>
    <property type="match status" value="1"/>
</dbReference>
<evidence type="ECO:0000259" key="12">
    <source>
        <dbReference type="PROSITE" id="PS50011"/>
    </source>
</evidence>
<dbReference type="PROSITE" id="PS00107">
    <property type="entry name" value="PROTEIN_KINASE_ATP"/>
    <property type="match status" value="1"/>
</dbReference>
<comment type="caution">
    <text evidence="13">The sequence shown here is derived from an EMBL/GenBank/DDBJ whole genome shotgun (WGS) entry which is preliminary data.</text>
</comment>
<dbReference type="InterPro" id="IPR020635">
    <property type="entry name" value="Tyr_kinase_cat_dom"/>
</dbReference>
<dbReference type="InterPro" id="IPR050122">
    <property type="entry name" value="RTK"/>
</dbReference>
<keyword evidence="11" id="KW-0732">Signal</keyword>
<dbReference type="Proteomes" id="UP001177023">
    <property type="component" value="Unassembled WGS sequence"/>
</dbReference>
<sequence length="739" mass="84229">MVINIFLLLLATGALADRKGCYDECNDLDDTLKYEECLTLYYPAPPVNVTIKTEVVILEDGKILETTVHWDSIPDNERTGYYLRYTAVDQKCQQDFSGYFTNTIPKTAKSHTIPVLLDDASERALAIEHDCQYKLEMRSRPNPSGDKLFTVVLFYRVPNCIGKYCACTDGAVPLPENVTAEHVSQGVYVKWNFFPSLDRKYKFHITLYERFYPPFVFKDPTSFKYKIVHGAEYSLESKEKQTAYDVVLPFQLPSNQEYKITIFAQDDQYCHNEDTHVEFRSKNHTTLKPITTESTPLPTTQETTESTTNSTVPVLIPVIDPNTSVILRDHFVISHAWVLSFILAIFLFISLPLFVAWICFRNRAKKRQKLSRLRPQWSLSHSRHSILETNILYRRPIEFRQPIKEEDWVIQREDISSGSVIGEGAFGLVCKGSMRGPRGVPVRVAIKQLKVNAVDEERQEFERELDMMKHVGRHPNIVTMYGYCREGEAPCMVMEYVPFGDLKHYLQSLRKQLSLAVSTLKSSLRIDDVTCHPINAVSMTDSVMSKNEDHVELQYELDPTELQSFACQVAAGMAHLESLGVTHRDLAARNILVGENKQLKISDFGMSRQGVYVKVSKGVIPLRWLSIEAIKDNVYSTKSDVWAYGVVLWEICTLGGFPYATISDKDLLQYLAEGQRLEKPMSCSDEIYSLMVSCWRTIPTERPSFACLADRLGAIHAPYVEFLPHAKLPPQAPSTQNSK</sequence>
<keyword evidence="10" id="KW-1133">Transmembrane helix</keyword>
<organism evidence="13 14">
    <name type="scientific">Mesorhabditis spiculigera</name>
    <dbReference type="NCBI Taxonomy" id="96644"/>
    <lineage>
        <taxon>Eukaryota</taxon>
        <taxon>Metazoa</taxon>
        <taxon>Ecdysozoa</taxon>
        <taxon>Nematoda</taxon>
        <taxon>Chromadorea</taxon>
        <taxon>Rhabditida</taxon>
        <taxon>Rhabditina</taxon>
        <taxon>Rhabditomorpha</taxon>
        <taxon>Rhabditoidea</taxon>
        <taxon>Rhabditidae</taxon>
        <taxon>Mesorhabditinae</taxon>
        <taxon>Mesorhabditis</taxon>
    </lineage>
</organism>
<dbReference type="CDD" id="cd00192">
    <property type="entry name" value="PTKc"/>
    <property type="match status" value="1"/>
</dbReference>
<comment type="subcellular location">
    <subcellularLocation>
        <location evidence="1">Membrane</location>
        <topology evidence="1">Single-pass membrane protein</topology>
    </subcellularLocation>
</comment>
<comment type="catalytic activity">
    <reaction evidence="7">
        <text>L-tyrosyl-[protein] + ATP = O-phospho-L-tyrosyl-[protein] + ADP + H(+)</text>
        <dbReference type="Rhea" id="RHEA:10596"/>
        <dbReference type="Rhea" id="RHEA-COMP:10136"/>
        <dbReference type="Rhea" id="RHEA-COMP:20101"/>
        <dbReference type="ChEBI" id="CHEBI:15378"/>
        <dbReference type="ChEBI" id="CHEBI:30616"/>
        <dbReference type="ChEBI" id="CHEBI:46858"/>
        <dbReference type="ChEBI" id="CHEBI:61978"/>
        <dbReference type="ChEBI" id="CHEBI:456216"/>
        <dbReference type="EC" id="2.7.10.1"/>
    </reaction>
</comment>
<dbReference type="InterPro" id="IPR011009">
    <property type="entry name" value="Kinase-like_dom_sf"/>
</dbReference>
<dbReference type="PRINTS" id="PR00109">
    <property type="entry name" value="TYRKINASE"/>
</dbReference>
<dbReference type="GO" id="GO:0004714">
    <property type="term" value="F:transmembrane receptor protein tyrosine kinase activity"/>
    <property type="evidence" value="ECO:0007669"/>
    <property type="project" value="UniProtKB-EC"/>
</dbReference>
<keyword evidence="6" id="KW-0829">Tyrosine-protein kinase</keyword>
<dbReference type="InterPro" id="IPR001245">
    <property type="entry name" value="Ser-Thr/Tyr_kinase_cat_dom"/>
</dbReference>
<feature type="binding site" evidence="8">
    <location>
        <position position="447"/>
    </location>
    <ligand>
        <name>ATP</name>
        <dbReference type="ChEBI" id="CHEBI:30616"/>
    </ligand>
</feature>
<feature type="transmembrane region" description="Helical" evidence="10">
    <location>
        <begin position="336"/>
        <end position="360"/>
    </location>
</feature>
<dbReference type="PANTHER" id="PTHR24416:SF594">
    <property type="entry name" value="PROTEIN KINASE DOMAIN-CONTAINING PROTEIN"/>
    <property type="match status" value="1"/>
</dbReference>
<feature type="non-terminal residue" evidence="13">
    <location>
        <position position="739"/>
    </location>
</feature>
<dbReference type="GO" id="GO:0007169">
    <property type="term" value="P:cell surface receptor protein tyrosine kinase signaling pathway"/>
    <property type="evidence" value="ECO:0007669"/>
    <property type="project" value="TreeGrafter"/>
</dbReference>
<dbReference type="GO" id="GO:0043235">
    <property type="term" value="C:receptor complex"/>
    <property type="evidence" value="ECO:0007669"/>
    <property type="project" value="TreeGrafter"/>
</dbReference>
<evidence type="ECO:0000256" key="3">
    <source>
        <dbReference type="ARBA" id="ARBA00022741"/>
    </source>
</evidence>
<accession>A0AA36D3Q2</accession>
<dbReference type="AlphaFoldDB" id="A0AA36D3Q2"/>
<keyword evidence="2" id="KW-0808">Transferase</keyword>
<evidence type="ECO:0000313" key="14">
    <source>
        <dbReference type="Proteomes" id="UP001177023"/>
    </source>
</evidence>
<keyword evidence="9" id="KW-0175">Coiled coil</keyword>
<dbReference type="PROSITE" id="PS00109">
    <property type="entry name" value="PROTEIN_KINASE_TYR"/>
    <property type="match status" value="1"/>
</dbReference>
<dbReference type="EMBL" id="CATQJA010002655">
    <property type="protein sequence ID" value="CAJ0579074.1"/>
    <property type="molecule type" value="Genomic_DNA"/>
</dbReference>
<feature type="chain" id="PRO_5041208233" description="Protein kinase domain-containing protein" evidence="11">
    <location>
        <begin position="17"/>
        <end position="739"/>
    </location>
</feature>
<dbReference type="SUPFAM" id="SSF56112">
    <property type="entry name" value="Protein kinase-like (PK-like)"/>
    <property type="match status" value="1"/>
</dbReference>
<dbReference type="PROSITE" id="PS50011">
    <property type="entry name" value="PROTEIN_KINASE_DOM"/>
    <property type="match status" value="1"/>
</dbReference>
<feature type="coiled-coil region" evidence="9">
    <location>
        <begin position="444"/>
        <end position="471"/>
    </location>
</feature>
<reference evidence="13" key="1">
    <citation type="submission" date="2023-06" db="EMBL/GenBank/DDBJ databases">
        <authorList>
            <person name="Delattre M."/>
        </authorList>
    </citation>
    <scope>NUCLEOTIDE SEQUENCE</scope>
    <source>
        <strain evidence="13">AF72</strain>
    </source>
</reference>
<dbReference type="SMART" id="SM00219">
    <property type="entry name" value="TyrKc"/>
    <property type="match status" value="1"/>
</dbReference>
<keyword evidence="4" id="KW-0418">Kinase</keyword>
<dbReference type="PANTHER" id="PTHR24416">
    <property type="entry name" value="TYROSINE-PROTEIN KINASE RECEPTOR"/>
    <property type="match status" value="1"/>
</dbReference>
<keyword evidence="10" id="KW-0472">Membrane</keyword>
<evidence type="ECO:0000256" key="4">
    <source>
        <dbReference type="ARBA" id="ARBA00022777"/>
    </source>
</evidence>
<dbReference type="GO" id="GO:0005524">
    <property type="term" value="F:ATP binding"/>
    <property type="evidence" value="ECO:0007669"/>
    <property type="project" value="UniProtKB-UniRule"/>
</dbReference>
<dbReference type="Pfam" id="PF07714">
    <property type="entry name" value="PK_Tyr_Ser-Thr"/>
    <property type="match status" value="1"/>
</dbReference>
<proteinExistence type="predicted"/>
<dbReference type="Gene3D" id="1.10.510.10">
    <property type="entry name" value="Transferase(Phosphotransferase) domain 1"/>
    <property type="match status" value="1"/>
</dbReference>
<keyword evidence="14" id="KW-1185">Reference proteome</keyword>